<dbReference type="InterPro" id="IPR026444">
    <property type="entry name" value="Secre_tail"/>
</dbReference>
<reference evidence="3 4" key="1">
    <citation type="submission" date="2020-04" db="EMBL/GenBank/DDBJ databases">
        <title>Chryseobacterium sp. RJ-7-14 sp. nov., isolated from Jeju soil.</title>
        <authorList>
            <person name="Dahal R.H."/>
            <person name="Chaudhary D.K."/>
        </authorList>
    </citation>
    <scope>NUCLEOTIDE SEQUENCE [LARGE SCALE GENOMIC DNA]</scope>
    <source>
        <strain evidence="3 4">RJ-7-14</strain>
    </source>
</reference>
<evidence type="ECO:0000313" key="3">
    <source>
        <dbReference type="EMBL" id="NML56103.1"/>
    </source>
</evidence>
<dbReference type="Proteomes" id="UP000552615">
    <property type="component" value="Unassembled WGS sequence"/>
</dbReference>
<dbReference type="RefSeq" id="WP_169229515.1">
    <property type="nucleotide sequence ID" value="NZ_JABBGF010000001.1"/>
</dbReference>
<dbReference type="EMBL" id="JABBGF010000001">
    <property type="protein sequence ID" value="NML56103.1"/>
    <property type="molecule type" value="Genomic_DNA"/>
</dbReference>
<organism evidence="3 4">
    <name type="scientific">Chryseobacterium cheonjiense</name>
    <dbReference type="NCBI Taxonomy" id="2728845"/>
    <lineage>
        <taxon>Bacteria</taxon>
        <taxon>Pseudomonadati</taxon>
        <taxon>Bacteroidota</taxon>
        <taxon>Flavobacteriia</taxon>
        <taxon>Flavobacteriales</taxon>
        <taxon>Weeksellaceae</taxon>
        <taxon>Chryseobacterium group</taxon>
        <taxon>Chryseobacterium</taxon>
    </lineage>
</organism>
<evidence type="ECO:0000259" key="2">
    <source>
        <dbReference type="Pfam" id="PF18962"/>
    </source>
</evidence>
<keyword evidence="1" id="KW-0732">Signal</keyword>
<keyword evidence="4" id="KW-1185">Reference proteome</keyword>
<dbReference type="NCBIfam" id="TIGR04183">
    <property type="entry name" value="Por_Secre_tail"/>
    <property type="match status" value="1"/>
</dbReference>
<protein>
    <submittedName>
        <fullName evidence="3">T9SS type A sorting domain-containing protein</fullName>
    </submittedName>
</protein>
<feature type="domain" description="Secretion system C-terminal sorting" evidence="2">
    <location>
        <begin position="190"/>
        <end position="257"/>
    </location>
</feature>
<name>A0A7Y0A3P2_9FLAO</name>
<dbReference type="Pfam" id="PF18962">
    <property type="entry name" value="Por_Secre_tail"/>
    <property type="match status" value="1"/>
</dbReference>
<proteinExistence type="predicted"/>
<comment type="caution">
    <text evidence="3">The sequence shown here is derived from an EMBL/GenBank/DDBJ whole genome shotgun (WGS) entry which is preliminary data.</text>
</comment>
<evidence type="ECO:0000256" key="1">
    <source>
        <dbReference type="ARBA" id="ARBA00022729"/>
    </source>
</evidence>
<dbReference type="AlphaFoldDB" id="A0A7Y0A3P2"/>
<evidence type="ECO:0000313" key="4">
    <source>
        <dbReference type="Proteomes" id="UP000552615"/>
    </source>
</evidence>
<gene>
    <name evidence="3" type="ORF">HHL20_01970</name>
</gene>
<sequence>MPILGILGGIFSINAQCNPVSSLSENFDAYSCCNMGVVPACWDSVILGGASQIISSTQPASGTSQIYQTGYGTGKISIVILPRMSNLSDGTHRLRVKMKSNGAGYLELGYIKDAIPDTFVLLQPITITNTSYDNTSERIFTIPTTIPAGIRLAIRNPGTSFARHYWDDVAWEPIPNLATHETGNLSAIQLYPNPVHDNLHISDIKNVVTFKLTDAVGRILKSIDKPSNTISLGDLEKGAYFVSLYFKSGEEISYKIIKD</sequence>
<accession>A0A7Y0A3P2</accession>